<dbReference type="PANTHER" id="PTHR13162:SF8">
    <property type="entry name" value="CCR4-NOT TRANSCRIPTION COMPLEX SUBUNIT 1"/>
    <property type="match status" value="1"/>
</dbReference>
<dbReference type="GO" id="GO:0005634">
    <property type="term" value="C:nucleus"/>
    <property type="evidence" value="ECO:0007669"/>
    <property type="project" value="UniProtKB-SubCell"/>
</dbReference>
<evidence type="ECO:0000259" key="11">
    <source>
        <dbReference type="Pfam" id="PF16417"/>
    </source>
</evidence>
<dbReference type="InterPro" id="IPR032193">
    <property type="entry name" value="CNOT1_TTP_bind"/>
</dbReference>
<feature type="compositionally biased region" description="Polar residues" evidence="7">
    <location>
        <begin position="3040"/>
        <end position="3061"/>
    </location>
</feature>
<feature type="compositionally biased region" description="Low complexity" evidence="7">
    <location>
        <begin position="2182"/>
        <end position="2198"/>
    </location>
</feature>
<dbReference type="Gene3D" id="1.25.40.800">
    <property type="match status" value="1"/>
</dbReference>
<comment type="similarity">
    <text evidence="6">Belongs to the CNOT1 family.</text>
</comment>
<dbReference type="Gene3D" id="1.25.40.180">
    <property type="match status" value="1"/>
</dbReference>
<evidence type="ECO:0000259" key="10">
    <source>
        <dbReference type="Pfam" id="PF16415"/>
    </source>
</evidence>
<sequence>MCFYFRFVQLIESHKKDAELHFIRCLFSAVDFSPYEPKTGQKDIHQAQHLSQEFSSILSKPNFQSLVCYAVDKPLPSSKGFGPSRQLLPQIARLLKLNRVQEVILGLALIQSKNSQLVHYAQQWVRQKLPELIRAHLTELAEAPEPSDPSTRPDGITLETQKSALATGARPACGSSVLLHDLGIEVLHYLVSLMLRDPEHLGVADQSLKSFLIGLRREFPSHMFVKLSALFHSDIFEPSPIQALCPPVRLTVFIATATSNPALMNPDRTAISDQERLTGPVAPVTSADPSGCLQSLVSGNTSSDPDLLAGLLEEFGPACTQSLDVMRLTLAEFGPHELAPAAIAKCICLFMRLTGSRRAEVSYGQATVDAHSSGPRRASHQADMVDLDSQTLLRAGSSGALWREAADGDSNATGHQSVTTRPSSLFVPKSICDRLPPYSLSASEPRLNRLDSGVAHSSFTSHPMESQINPIQWNIENFLIVLDELNPTLDMDQVAFELDCPEFFITSRAAFALLKSFLFHGNRTGRLENLFYRPWNNSHGQLSLLRHCYIYPDVICLAYYPFRCADLSLYRLSQTEDQAMMQIWKNVDYVQTLLTLSERGVFHEVHALLEQAFVLCPNILTATLLETATQLTASDLRAQRHLLLACILEYVAQLTVLGVLEPTTLPEAVTGGATGSYNLTRLIELLASVTETSNCFVDELAKGSTILAVLLGTTEAPSSAVSSLLLSPVPLAEHGSTAYSAPLPANLLPTPTQAIDLALVLLIRMANGVVSRTTARAGSGASGLNPAVVATVQNAIKLFLSQWFTEYLRDKELADPFAYGIVDYLRLRYTPHVTGSAVPAAAVKCASSISALPGDLRKPSHALLTHIICSAQAALKSPSCSVRDSVTAEVNQAFNFFLQNLGHTVSFSSANPTSLTVSNSITQTGNRLNAVSSTPSFGLDMKPGTGPPGPLNAQSQARSSGLSSSNTNLPHRYQPANLATAAALAAVSSFGATSDDFSRSTASMSISIFALNSTRQIVFNFMFAANTFFQKLLGGSSSPEDMFKTVCEYATQGNLAQRRLLDGILRMLADEVSQFLQDYPEPMLPQIANLYGSILAASTHLLSIRALSMLWRAVIARLHQFPPDTSMELPLFRAVVLILIKAKNTFTQFFNLPNCLVMCPTFKQFPHELQEYLLNAEMIAKNYVLSHQSASSGPKIGGQLQGPHQTLASSTPGSSTQLSSMAFTAPPPLSSQSDLLVKPPEPPEEAISDRIYFLFNNVSKINVKEKSTELADLLLTDERIQPWFAFYLVGKRVPVEHTFHDLFALVLDHVQEKVPSVRSKIMQELIRNIKLLLRNIRLDRDDMQARSTLKNLGSFLGLITLARNKPLLHDDLNVKDLIYEAYHKGPIPTQYVVPFVARVVRGATESIVFQPPNPWTMAILKVFRELYDMRDVKDCLRFEIEILYRAFKLNLEDVQLAYFLRDPNHLANLEVHLCFLVTASTVTTSLGLDTSTVSMAGAATAAEQSGTTTVTSLPNVTDLVPVSTNMTSQQQMLTMLAALQKQQITGSQNANLDVTNLMQSSLASVGNTGGRSQAPHNLALAAALAPDSTNDVPLRYEEVSIRTIRNCLNLDELIAAAAAAAAASNRAGAPTNNAATAAVALLQANPRLHSLIEPAITRAINELTTPVFERCARITVTTVAAIVRKDFALDPNPNRMLFAARQMVRHLAAGMSLTTAREALGVSLVTALKNIILVEVQSASGQEKEAVQRLAHFLVAEAMHACLAFMQKSVAEKAVSDIEQKLEPDLKLRAEMSPRRFLEQASGQLAAQQAKVPEPLKLKVGGPTPAEMAVYEEFGRVIPGFAPSTAPNSAATLSSLNPASMIQPSSPNAAVAMAAYLQQQQQQQEFGRIQRQVSAPNTGSAVMMLKPLITQSHVTQVTPQSHQLMLQQQQHQQAQMSQAPITGLFDKIIGQIERHVAAISARLRSTTDPMIRSLRCLIDAVHLAKTNRDANVAMNVIATMVQSFLEHYRPGCWRNQPHGLETMEHLKEAHMLTLRHMLSSDQAPFGCAWVTNQVTQTWIRLDSGSLSGDRSSRAPSGNTTTDPNAKDGKPELEESAANEANRDQAVSIWSGGWKSQVDAYLAKEVSAGHPGAISFVIDLLDHFVLPCPSGTAVGAAAAAAAAAAANYVRSVPPAMVNGPQAANTSTGPTSSNTTAPGSITAANQSSKREFTVLNEYDLWSTLEAMRNRVSALNAVMSTNSSSGSRFNTLSLTDPLALRLRLACARVRGLLDLGLLEQSPLFVIPPGCTQPPIGALYAGCSQAREFDDPPTLQAKVELLMRKWVEIYQSPRQRDAGTIDALLAQLIQIGVLANMDNLTRFLRLATIFVVERALKQLKLQDQQQQHALPMPPMGSGLSINRVAAYIELDAYTRLISIVIKRGGVQTEQPNFKVVLLNKVLGIIAGMLLQEHEVRRDWFYTMPFERILIMLFVELHPPVTVSELEALHSTGCMPLSVDGVVGETGTVEAGGSSAVDASKTVVPTDKTLNTDARGLLGRNLTLQQQLPLIFCHLLHCLRPERASAFVFAWLEMLAHRWFVGRILSAPGPPELRSAYQAMYAQLLVDLLKFLAYFLQNAVMVKPIQCLYKATLRLFLVLIHDFPEFVSDYYALFCDVVPSNSIQLRNLILSALPKRGMPSADPVQAPPVDHLASLEDPTGYCMEAGSRLPDPMRRELDAYLTSRAPVKLLSELVTMLRRADDVLPPFPPPQFAHHPQQQARHQQALAAYAAALAANDAPVPQNVPLSNPKSSEKPVGDDGSVTTSSSQSKKSNAGKQTTESSTESGESSSTNAASTEDSLSSASRSAPSPSLGTSSAAAAALQWGVRATQQLATFGLADGMHYNVELMNNLTLYVCITAIRSLREKGMPLNMSTIAHTPQMDIIQSLVLNLDNEGRYLLLNCMANQLRYPNSHTYYFSYTILYLFSEQSKEQVKEQISRVLLERLIVNRPHPWGLLMTGAELLRNPAYRFWEHEFARCHPEIEHIVTVVARSCIPNFQLPAINQSSGPNMASSNVSGLRSALSSSVPHGRRQASPLTRGTGNVGGAVHPSNLPTPLLTE</sequence>
<keyword evidence="15" id="KW-1185">Reference proteome</keyword>
<feature type="region of interest" description="Disordered" evidence="7">
    <location>
        <begin position="3040"/>
        <end position="3094"/>
    </location>
</feature>
<accession>A0A8E0S0R3</accession>
<evidence type="ECO:0000256" key="4">
    <source>
        <dbReference type="ARBA" id="ARBA00023163"/>
    </source>
</evidence>
<dbReference type="InterPro" id="IPR032191">
    <property type="entry name" value="CNOT1_CAF1_bind"/>
</dbReference>
<feature type="domain" description="CCR4-NOT transcription complex subunit 1 CAF1-binding" evidence="10">
    <location>
        <begin position="1241"/>
        <end position="1466"/>
    </location>
</feature>
<feature type="region of interest" description="Disordered" evidence="7">
    <location>
        <begin position="2742"/>
        <end position="2761"/>
    </location>
</feature>
<dbReference type="InterPro" id="IPR040398">
    <property type="entry name" value="Not1"/>
</dbReference>
<dbReference type="Pfam" id="PF25097">
    <property type="entry name" value="ARM_Cnot1"/>
    <property type="match status" value="1"/>
</dbReference>
<comment type="caution">
    <text evidence="14">The sequence shown here is derived from an EMBL/GenBank/DDBJ whole genome shotgun (WGS) entry which is preliminary data.</text>
</comment>
<feature type="region of interest" description="Disordered" evidence="7">
    <location>
        <begin position="1194"/>
        <end position="1223"/>
    </location>
</feature>
<feature type="domain" description="CCR4-NOT transcription complex subunit 1" evidence="9">
    <location>
        <begin position="1646"/>
        <end position="1791"/>
    </location>
</feature>
<evidence type="ECO:0000256" key="2">
    <source>
        <dbReference type="ARBA" id="ARBA00022491"/>
    </source>
</evidence>
<evidence type="ECO:0000256" key="5">
    <source>
        <dbReference type="ARBA" id="ARBA00023242"/>
    </source>
</evidence>
<keyword evidence="2" id="KW-0678">Repressor</keyword>
<dbReference type="GO" id="GO:0060090">
    <property type="term" value="F:molecular adaptor activity"/>
    <property type="evidence" value="ECO:0007669"/>
    <property type="project" value="TreeGrafter"/>
</dbReference>
<dbReference type="Gene3D" id="1.25.40.840">
    <property type="entry name" value="CCR4-NOT transcription complex subunit 1 TTP binding domain"/>
    <property type="match status" value="1"/>
</dbReference>
<dbReference type="PANTHER" id="PTHR13162">
    <property type="entry name" value="CCR4-NOT TRANSCRIPTION COMPLEX"/>
    <property type="match status" value="1"/>
</dbReference>
<dbReference type="Pfam" id="PF04054">
    <property type="entry name" value="Not1"/>
    <property type="match status" value="2"/>
</dbReference>
<feature type="domain" description="CCR4-NOT transcription complex subunit 1 TTP binding" evidence="11">
    <location>
        <begin position="1024"/>
        <end position="1173"/>
    </location>
</feature>
<dbReference type="GO" id="GO:0017148">
    <property type="term" value="P:negative regulation of translation"/>
    <property type="evidence" value="ECO:0007669"/>
    <property type="project" value="InterPro"/>
</dbReference>
<reference evidence="14" key="1">
    <citation type="submission" date="2019-05" db="EMBL/GenBank/DDBJ databases">
        <title>Annotation for the trematode Fasciolopsis buski.</title>
        <authorList>
            <person name="Choi Y.-J."/>
        </authorList>
    </citation>
    <scope>NUCLEOTIDE SEQUENCE</scope>
    <source>
        <strain evidence="14">HT</strain>
        <tissue evidence="14">Whole worm</tissue>
    </source>
</reference>
<keyword evidence="4" id="KW-0804">Transcription</keyword>
<dbReference type="Pfam" id="PF16415">
    <property type="entry name" value="CNOT1_CAF1_bind"/>
    <property type="match status" value="1"/>
</dbReference>
<dbReference type="GO" id="GO:0000288">
    <property type="term" value="P:nuclear-transcribed mRNA catabolic process, deadenylation-dependent decay"/>
    <property type="evidence" value="ECO:0007669"/>
    <property type="project" value="TreeGrafter"/>
</dbReference>
<organism evidence="14 15">
    <name type="scientific">Fasciolopsis buskii</name>
    <dbReference type="NCBI Taxonomy" id="27845"/>
    <lineage>
        <taxon>Eukaryota</taxon>
        <taxon>Metazoa</taxon>
        <taxon>Spiralia</taxon>
        <taxon>Lophotrochozoa</taxon>
        <taxon>Platyhelminthes</taxon>
        <taxon>Trematoda</taxon>
        <taxon>Digenea</taxon>
        <taxon>Plagiorchiida</taxon>
        <taxon>Echinostomata</taxon>
        <taxon>Echinostomatoidea</taxon>
        <taxon>Fasciolidae</taxon>
        <taxon>Fasciolopsis</taxon>
    </lineage>
</organism>
<dbReference type="Proteomes" id="UP000728185">
    <property type="component" value="Unassembled WGS sequence"/>
</dbReference>
<dbReference type="Pfam" id="PF16417">
    <property type="entry name" value="CNOT1_TTP_bind"/>
    <property type="match status" value="1"/>
</dbReference>
<feature type="region of interest" description="Disordered" evidence="7">
    <location>
        <begin position="2178"/>
        <end position="2202"/>
    </location>
</feature>
<gene>
    <name evidence="14" type="ORF">FBUS_00781</name>
</gene>
<feature type="domain" description="CCR4-Not complex component Not1 C-terminal" evidence="8">
    <location>
        <begin position="2854"/>
        <end position="3023"/>
    </location>
</feature>
<evidence type="ECO:0000259" key="9">
    <source>
        <dbReference type="Pfam" id="PF12842"/>
    </source>
</evidence>
<comment type="subcellular location">
    <subcellularLocation>
        <location evidence="1">Nucleus</location>
    </subcellularLocation>
</comment>
<feature type="region of interest" description="Disordered" evidence="7">
    <location>
        <begin position="2775"/>
        <end position="2847"/>
    </location>
</feature>
<feature type="domain" description="CCR4-NOT transcription complex subunit 1-like NOT1 connector" evidence="13">
    <location>
        <begin position="1952"/>
        <end position="2062"/>
    </location>
</feature>
<keyword evidence="3" id="KW-0805">Transcription regulation</keyword>
<evidence type="ECO:0000256" key="3">
    <source>
        <dbReference type="ARBA" id="ARBA00023015"/>
    </source>
</evidence>
<keyword evidence="5" id="KW-0539">Nucleus</keyword>
<feature type="domain" description="CCR4-Not complex component Not1 C-terminal" evidence="8">
    <location>
        <begin position="2539"/>
        <end position="2734"/>
    </location>
</feature>
<feature type="compositionally biased region" description="Polar residues" evidence="7">
    <location>
        <begin position="2074"/>
        <end position="2083"/>
    </location>
</feature>
<evidence type="ECO:0000259" key="8">
    <source>
        <dbReference type="Pfam" id="PF04054"/>
    </source>
</evidence>
<dbReference type="GO" id="GO:0000932">
    <property type="term" value="C:P-body"/>
    <property type="evidence" value="ECO:0007669"/>
    <property type="project" value="TreeGrafter"/>
</dbReference>
<dbReference type="InterPro" id="IPR007196">
    <property type="entry name" value="CCR4-Not_Not1_C"/>
</dbReference>
<dbReference type="InterPro" id="IPR024557">
    <property type="entry name" value="CNOT1_dom_4"/>
</dbReference>
<feature type="region of interest" description="Disordered" evidence="7">
    <location>
        <begin position="2064"/>
        <end position="2101"/>
    </location>
</feature>
<protein>
    <submittedName>
        <fullName evidence="14">CCR4-NOT transcription complex subunit 1</fullName>
    </submittedName>
</protein>
<evidence type="ECO:0000313" key="14">
    <source>
        <dbReference type="EMBL" id="KAA0197451.1"/>
    </source>
</evidence>
<evidence type="ECO:0000259" key="12">
    <source>
        <dbReference type="Pfam" id="PF22940"/>
    </source>
</evidence>
<evidence type="ECO:0000256" key="1">
    <source>
        <dbReference type="ARBA" id="ARBA00004123"/>
    </source>
</evidence>
<feature type="domain" description="CCR4-NOT transcription complex subunit 1 N-terminal" evidence="12">
    <location>
        <begin position="7"/>
        <end position="144"/>
    </location>
</feature>
<dbReference type="OrthoDB" id="1933107at2759"/>
<feature type="compositionally biased region" description="Low complexity" evidence="7">
    <location>
        <begin position="953"/>
        <end position="965"/>
    </location>
</feature>
<proteinExistence type="inferred from homology"/>
<dbReference type="InterPro" id="IPR055454">
    <property type="entry name" value="CNOT1-like_NOT1_connector"/>
</dbReference>
<dbReference type="EMBL" id="LUCM01002367">
    <property type="protein sequence ID" value="KAA0197451.1"/>
    <property type="molecule type" value="Genomic_DNA"/>
</dbReference>
<dbReference type="Pfam" id="PF22940">
    <property type="entry name" value="CNOT1_1st"/>
    <property type="match status" value="1"/>
</dbReference>
<evidence type="ECO:0000256" key="6">
    <source>
        <dbReference type="ARBA" id="ARBA00025717"/>
    </source>
</evidence>
<dbReference type="InterPro" id="IPR038535">
    <property type="entry name" value="CNOT1_TTP_bind_sf"/>
</dbReference>
<feature type="compositionally biased region" description="Low complexity" evidence="7">
    <location>
        <begin position="1209"/>
        <end position="1220"/>
    </location>
</feature>
<feature type="compositionally biased region" description="Low complexity" evidence="7">
    <location>
        <begin position="2793"/>
        <end position="2847"/>
    </location>
</feature>
<dbReference type="InterPro" id="IPR055104">
    <property type="entry name" value="CNOT1_1st"/>
</dbReference>
<dbReference type="Pfam" id="PF12842">
    <property type="entry name" value="DUF3819"/>
    <property type="match status" value="1"/>
</dbReference>
<name>A0A8E0S0R3_9TREM</name>
<dbReference type="GO" id="GO:0030015">
    <property type="term" value="C:CCR4-NOT core complex"/>
    <property type="evidence" value="ECO:0007669"/>
    <property type="project" value="InterPro"/>
</dbReference>
<feature type="compositionally biased region" description="Low complexity" evidence="7">
    <location>
        <begin position="2747"/>
        <end position="2761"/>
    </location>
</feature>
<feature type="region of interest" description="Disordered" evidence="7">
    <location>
        <begin position="932"/>
        <end position="969"/>
    </location>
</feature>
<evidence type="ECO:0000313" key="15">
    <source>
        <dbReference type="Proteomes" id="UP000728185"/>
    </source>
</evidence>
<dbReference type="Gene3D" id="1.25.40.790">
    <property type="match status" value="1"/>
</dbReference>
<evidence type="ECO:0000259" key="13">
    <source>
        <dbReference type="Pfam" id="PF25097"/>
    </source>
</evidence>
<evidence type="ECO:0000256" key="7">
    <source>
        <dbReference type="SAM" id="MobiDB-lite"/>
    </source>
</evidence>